<sequence>MDHGPPAVLQEMLEPRMIFDSSLKDTQRHMFMPIASCAGKQAYRIHHTLHAVQRGAVRKKCMSSYTWSGTFHIPTLRLLTKRTRPQFLFYNQSRAQFIFINHEHNCSLPRLTLLHAPCGCLVQTLQEHFRGSLPSHRTTSGSHSQIPARPSASTWAYPTGWQPSVE</sequence>
<name>A0ABQ7GFB6_DUNSA</name>
<gene>
    <name evidence="2" type="ORF">DUNSADRAFT_10421</name>
</gene>
<feature type="region of interest" description="Disordered" evidence="1">
    <location>
        <begin position="132"/>
        <end position="166"/>
    </location>
</feature>
<evidence type="ECO:0008006" key="4">
    <source>
        <dbReference type="Google" id="ProtNLM"/>
    </source>
</evidence>
<dbReference type="Proteomes" id="UP000815325">
    <property type="component" value="Unassembled WGS sequence"/>
</dbReference>
<organism evidence="2 3">
    <name type="scientific">Dunaliella salina</name>
    <name type="common">Green alga</name>
    <name type="synonym">Protococcus salinus</name>
    <dbReference type="NCBI Taxonomy" id="3046"/>
    <lineage>
        <taxon>Eukaryota</taxon>
        <taxon>Viridiplantae</taxon>
        <taxon>Chlorophyta</taxon>
        <taxon>core chlorophytes</taxon>
        <taxon>Chlorophyceae</taxon>
        <taxon>CS clade</taxon>
        <taxon>Chlamydomonadales</taxon>
        <taxon>Dunaliellaceae</taxon>
        <taxon>Dunaliella</taxon>
    </lineage>
</organism>
<reference evidence="2" key="1">
    <citation type="submission" date="2017-08" db="EMBL/GenBank/DDBJ databases">
        <authorList>
            <person name="Polle J.E."/>
            <person name="Barry K."/>
            <person name="Cushman J."/>
            <person name="Schmutz J."/>
            <person name="Tran D."/>
            <person name="Hathwaick L.T."/>
            <person name="Yim W.C."/>
            <person name="Jenkins J."/>
            <person name="Mckie-Krisberg Z.M."/>
            <person name="Prochnik S."/>
            <person name="Lindquist E."/>
            <person name="Dockter R.B."/>
            <person name="Adam C."/>
            <person name="Molina H."/>
            <person name="Bunkerborg J."/>
            <person name="Jin E."/>
            <person name="Buchheim M."/>
            <person name="Magnuson J."/>
        </authorList>
    </citation>
    <scope>NUCLEOTIDE SEQUENCE</scope>
    <source>
        <strain evidence="2">CCAP 19/18</strain>
    </source>
</reference>
<evidence type="ECO:0000313" key="3">
    <source>
        <dbReference type="Proteomes" id="UP000815325"/>
    </source>
</evidence>
<evidence type="ECO:0000313" key="2">
    <source>
        <dbReference type="EMBL" id="KAF5833300.1"/>
    </source>
</evidence>
<dbReference type="EMBL" id="MU069818">
    <property type="protein sequence ID" value="KAF5833300.1"/>
    <property type="molecule type" value="Genomic_DNA"/>
</dbReference>
<accession>A0ABQ7GFB6</accession>
<keyword evidence="3" id="KW-1185">Reference proteome</keyword>
<comment type="caution">
    <text evidence="2">The sequence shown here is derived from an EMBL/GenBank/DDBJ whole genome shotgun (WGS) entry which is preliminary data.</text>
</comment>
<feature type="compositionally biased region" description="Polar residues" evidence="1">
    <location>
        <begin position="135"/>
        <end position="166"/>
    </location>
</feature>
<evidence type="ECO:0000256" key="1">
    <source>
        <dbReference type="SAM" id="MobiDB-lite"/>
    </source>
</evidence>
<proteinExistence type="predicted"/>
<protein>
    <recommendedName>
        <fullName evidence="4">Encoded protein</fullName>
    </recommendedName>
</protein>